<keyword evidence="2" id="KW-0805">Transcription regulation</keyword>
<keyword evidence="3" id="KW-0731">Sigma factor</keyword>
<dbReference type="Pfam" id="PF04545">
    <property type="entry name" value="Sigma70_r4"/>
    <property type="match status" value="1"/>
</dbReference>
<dbReference type="EMBL" id="CP011005">
    <property type="protein sequence ID" value="AJT41044.1"/>
    <property type="molecule type" value="Genomic_DNA"/>
</dbReference>
<dbReference type="PANTHER" id="PTHR43133">
    <property type="entry name" value="RNA POLYMERASE ECF-TYPE SIGMA FACTO"/>
    <property type="match status" value="1"/>
</dbReference>
<keyword evidence="9" id="KW-1185">Reference proteome</keyword>
<accession>A0A0D4BXM2</accession>
<dbReference type="CDD" id="cd06171">
    <property type="entry name" value="Sigma70_r4"/>
    <property type="match status" value="1"/>
</dbReference>
<evidence type="ECO:0000313" key="8">
    <source>
        <dbReference type="EMBL" id="AJT41044.1"/>
    </source>
</evidence>
<dbReference type="SUPFAM" id="SSF88946">
    <property type="entry name" value="Sigma2 domain of RNA polymerase sigma factors"/>
    <property type="match status" value="1"/>
</dbReference>
<evidence type="ECO:0000259" key="7">
    <source>
        <dbReference type="Pfam" id="PF04545"/>
    </source>
</evidence>
<dbReference type="InterPro" id="IPR014284">
    <property type="entry name" value="RNA_pol_sigma-70_dom"/>
</dbReference>
<dbReference type="InterPro" id="IPR036388">
    <property type="entry name" value="WH-like_DNA-bd_sf"/>
</dbReference>
<dbReference type="SUPFAM" id="SSF88659">
    <property type="entry name" value="Sigma3 and sigma4 domains of RNA polymerase sigma factors"/>
    <property type="match status" value="1"/>
</dbReference>
<evidence type="ECO:0000259" key="6">
    <source>
        <dbReference type="Pfam" id="PF04542"/>
    </source>
</evidence>
<reference evidence="8 9" key="1">
    <citation type="journal article" date="2015" name="Genome Announc.">
        <title>Complete Genome Sequencing of Protease-Producing Novel Arthrobacter sp. Strain IHBB 11108 Using PacBio Single-Molecule Real-Time Sequencing Technology.</title>
        <authorList>
            <person name="Kiran S."/>
            <person name="Swarnkar M.K."/>
            <person name="Pal M."/>
            <person name="Thakur R."/>
            <person name="Tewari R."/>
            <person name="Singh A.K."/>
            <person name="Gulati A."/>
        </authorList>
    </citation>
    <scope>NUCLEOTIDE SEQUENCE [LARGE SCALE GENOMIC DNA]</scope>
    <source>
        <strain evidence="8 9">IHBB 11108</strain>
    </source>
</reference>
<dbReference type="Proteomes" id="UP000061839">
    <property type="component" value="Chromosome"/>
</dbReference>
<dbReference type="GO" id="GO:0006352">
    <property type="term" value="P:DNA-templated transcription initiation"/>
    <property type="evidence" value="ECO:0007669"/>
    <property type="project" value="InterPro"/>
</dbReference>
<evidence type="ECO:0000256" key="2">
    <source>
        <dbReference type="ARBA" id="ARBA00023015"/>
    </source>
</evidence>
<dbReference type="HOGENOM" id="CLU_047691_9_4_11"/>
<dbReference type="GO" id="GO:0003677">
    <property type="term" value="F:DNA binding"/>
    <property type="evidence" value="ECO:0007669"/>
    <property type="project" value="UniProtKB-KW"/>
</dbReference>
<proteinExistence type="inferred from homology"/>
<sequence length="172" mass="19522">MSSSSADAQQQLLEALHQAHAAELSRFVARLTGDHAQAEDITQETLFRAWQRPAVLARPQPAVRAWLFTVARNLVVDDWRSARKRHEIGTDQPPEEHQPDSTDRVLDSWLISEALTVLSTEHRQILLHGYYRSLSVREIALELGIPEGTVKSRMHYALRAMKLALQERGVTQ</sequence>
<feature type="domain" description="RNA polymerase sigma-70 region 2" evidence="6">
    <location>
        <begin position="17"/>
        <end position="84"/>
    </location>
</feature>
<dbReference type="KEGG" id="ari:UM93_05065"/>
<dbReference type="Gene3D" id="1.10.1740.10">
    <property type="match status" value="1"/>
</dbReference>
<dbReference type="Pfam" id="PF04542">
    <property type="entry name" value="Sigma70_r2"/>
    <property type="match status" value="1"/>
</dbReference>
<organism evidence="8 9">
    <name type="scientific">Psychromicrobium lacuslunae</name>
    <dbReference type="NCBI Taxonomy" id="1618207"/>
    <lineage>
        <taxon>Bacteria</taxon>
        <taxon>Bacillati</taxon>
        <taxon>Actinomycetota</taxon>
        <taxon>Actinomycetes</taxon>
        <taxon>Micrococcales</taxon>
        <taxon>Micrococcaceae</taxon>
        <taxon>Psychromicrobium</taxon>
    </lineage>
</organism>
<dbReference type="OrthoDB" id="9811152at2"/>
<name>A0A0D4BXM2_9MICC</name>
<dbReference type="InterPro" id="IPR039425">
    <property type="entry name" value="RNA_pol_sigma-70-like"/>
</dbReference>
<feature type="domain" description="RNA polymerase sigma-70 region 4" evidence="7">
    <location>
        <begin position="114"/>
        <end position="162"/>
    </location>
</feature>
<dbReference type="NCBIfam" id="NF007227">
    <property type="entry name" value="PRK09645.1"/>
    <property type="match status" value="1"/>
</dbReference>
<dbReference type="PANTHER" id="PTHR43133:SF52">
    <property type="entry name" value="ECF RNA POLYMERASE SIGMA FACTOR SIGL"/>
    <property type="match status" value="1"/>
</dbReference>
<dbReference type="NCBIfam" id="TIGR02937">
    <property type="entry name" value="sigma70-ECF"/>
    <property type="match status" value="1"/>
</dbReference>
<dbReference type="InterPro" id="IPR007627">
    <property type="entry name" value="RNA_pol_sigma70_r2"/>
</dbReference>
<dbReference type="InterPro" id="IPR007630">
    <property type="entry name" value="RNA_pol_sigma70_r4"/>
</dbReference>
<keyword evidence="4" id="KW-0238">DNA-binding</keyword>
<evidence type="ECO:0000256" key="5">
    <source>
        <dbReference type="ARBA" id="ARBA00023163"/>
    </source>
</evidence>
<dbReference type="AlphaFoldDB" id="A0A0D4BXM2"/>
<evidence type="ECO:0000256" key="3">
    <source>
        <dbReference type="ARBA" id="ARBA00023082"/>
    </source>
</evidence>
<evidence type="ECO:0000256" key="1">
    <source>
        <dbReference type="ARBA" id="ARBA00010641"/>
    </source>
</evidence>
<dbReference type="STRING" id="1618207.UM93_05065"/>
<dbReference type="Gene3D" id="1.10.10.10">
    <property type="entry name" value="Winged helix-like DNA-binding domain superfamily/Winged helix DNA-binding domain"/>
    <property type="match status" value="1"/>
</dbReference>
<evidence type="ECO:0000313" key="9">
    <source>
        <dbReference type="Proteomes" id="UP000061839"/>
    </source>
</evidence>
<comment type="similarity">
    <text evidence="1">Belongs to the sigma-70 factor family. ECF subfamily.</text>
</comment>
<dbReference type="RefSeq" id="WP_045074099.1">
    <property type="nucleotide sequence ID" value="NZ_CP011005.1"/>
</dbReference>
<protein>
    <submittedName>
        <fullName evidence="8">RNA polymerase sigma factor</fullName>
    </submittedName>
</protein>
<evidence type="ECO:0000256" key="4">
    <source>
        <dbReference type="ARBA" id="ARBA00023125"/>
    </source>
</evidence>
<dbReference type="InterPro" id="IPR013325">
    <property type="entry name" value="RNA_pol_sigma_r2"/>
</dbReference>
<dbReference type="PATRIC" id="fig|1618207.4.peg.1031"/>
<dbReference type="GO" id="GO:0016987">
    <property type="term" value="F:sigma factor activity"/>
    <property type="evidence" value="ECO:0007669"/>
    <property type="project" value="UniProtKB-KW"/>
</dbReference>
<dbReference type="InterPro" id="IPR013324">
    <property type="entry name" value="RNA_pol_sigma_r3/r4-like"/>
</dbReference>
<gene>
    <name evidence="8" type="ORF">UM93_05065</name>
</gene>
<keyword evidence="5" id="KW-0804">Transcription</keyword>